<gene>
    <name evidence="1" type="ORF">IPJ89_04470</name>
</gene>
<dbReference type="EMBL" id="CP064981">
    <property type="protein sequence ID" value="QQR92383.1"/>
    <property type="molecule type" value="Genomic_DNA"/>
</dbReference>
<name>A0A7T9DJC0_9ARCH</name>
<evidence type="ECO:0000313" key="1">
    <source>
        <dbReference type="EMBL" id="QQR92383.1"/>
    </source>
</evidence>
<protein>
    <submittedName>
        <fullName evidence="1">Uncharacterized protein</fullName>
    </submittedName>
</protein>
<sequence length="611" mass="66678">MMRPHLIGSILLLLLFAGLVHASEINLYAKLDTSLQTLIDADRDIYYKDVIKIFPEGGDKPIYTIEYDYVGSPNYHKLTISKLGQSTPEIKYFGENLNGGSKFSIFGGDTIEGQFDNYEFGSKTAIYYMKLQMSEKTIAGFNAYFSAEKLAQNPSQKEMEFSAKQDGTTLQFDTATKRFSLLNDSPVVLTIQNTTGKQLLIGTNYQLPSAPTTVPSATKITDPAKADIPLNGTVELSACTQLGVANTCVITIEKINGKAIKDIDFSSGLGITVTRDSDGDDKFSAVDSRTITLNATESYVVAAQGNAPTLTQLKRIGTTNQFELAADQIITVGFQGAKKDSEKFVSYGTTPITDFTSAARSAKTIGSDLALTTGAIYRVTDAFTFGSVGGKTIRAAEGFELTYYINLDNDPAIAANEKQTITFLPKKSIDAQFFYEDNQPITKSQEDQDTYLLEKDAKIRIQVKGMKEDKSGNIATATLVNGFSSESGLSFENYINTRSVVATPAPPLQGYDLGENTIPILLEREYCQRTGTSDTYQCTILLKSIDEKAITKNTEFGIVILYDADGNDKYEGSKGEISTYTFKPIAPACATILECLSQLDKTIATKYVQGN</sequence>
<dbReference type="Proteomes" id="UP000596004">
    <property type="component" value="Chromosome"/>
</dbReference>
<reference evidence="1" key="1">
    <citation type="submission" date="2020-11" db="EMBL/GenBank/DDBJ databases">
        <title>Connecting structure to function with the recovery of over 1000 high-quality activated sludge metagenome-assembled genomes encoding full-length rRNA genes using long-read sequencing.</title>
        <authorList>
            <person name="Singleton C.M."/>
            <person name="Petriglieri F."/>
            <person name="Kristensen J.M."/>
            <person name="Kirkegaard R.H."/>
            <person name="Michaelsen T.Y."/>
            <person name="Andersen M.H."/>
            <person name="Karst S.M."/>
            <person name="Dueholm M.S."/>
            <person name="Nielsen P.H."/>
            <person name="Albertsen M."/>
        </authorList>
    </citation>
    <scope>NUCLEOTIDE SEQUENCE</scope>
    <source>
        <strain evidence="1">Fred_18-Q3-R57-64_BAT3C.431</strain>
    </source>
</reference>
<accession>A0A7T9DJC0</accession>
<proteinExistence type="predicted"/>
<dbReference type="AlphaFoldDB" id="A0A7T9DJC0"/>
<organism evidence="1">
    <name type="scientific">Candidatus Iainarchaeum sp</name>
    <dbReference type="NCBI Taxonomy" id="3101447"/>
    <lineage>
        <taxon>Archaea</taxon>
        <taxon>Candidatus Iainarchaeota</taxon>
        <taxon>Candidatus Iainarchaeia</taxon>
        <taxon>Candidatus Iainarchaeales</taxon>
        <taxon>Candidatus Iainarchaeaceae</taxon>
        <taxon>Candidatus Iainarchaeum</taxon>
    </lineage>
</organism>